<dbReference type="Proteomes" id="UP000282926">
    <property type="component" value="Unassembled WGS sequence"/>
</dbReference>
<dbReference type="Pfam" id="PF14103">
    <property type="entry name" value="DUF4276"/>
    <property type="match status" value="1"/>
</dbReference>
<name>A0ABY0CUT0_9DELT</name>
<accession>A0ABY0CUT0</accession>
<organism evidence="2 3">
    <name type="scientific">Lujinxingia sediminis</name>
    <dbReference type="NCBI Taxonomy" id="2480984"/>
    <lineage>
        <taxon>Bacteria</taxon>
        <taxon>Deltaproteobacteria</taxon>
        <taxon>Bradymonadales</taxon>
        <taxon>Lujinxingiaceae</taxon>
        <taxon>Lujinxingia</taxon>
    </lineage>
</organism>
<evidence type="ECO:0000256" key="1">
    <source>
        <dbReference type="SAM" id="MobiDB-lite"/>
    </source>
</evidence>
<comment type="caution">
    <text evidence="2">The sequence shown here is derived from an EMBL/GenBank/DDBJ whole genome shotgun (WGS) entry which is preliminary data.</text>
</comment>
<evidence type="ECO:0000313" key="3">
    <source>
        <dbReference type="Proteomes" id="UP000282926"/>
    </source>
</evidence>
<protein>
    <submittedName>
        <fullName evidence="2">DUF4276 family protein</fullName>
    </submittedName>
</protein>
<reference evidence="2 3" key="1">
    <citation type="submission" date="2019-01" db="EMBL/GenBank/DDBJ databases">
        <title>Lujinxingia litoralis gen. nov., sp. nov. and Lujinxingia sediminis gen. nov., sp. nov., new members in the order Bradymonadales, isolated from coastal sediment.</title>
        <authorList>
            <person name="Li C.-M."/>
        </authorList>
    </citation>
    <scope>NUCLEOTIDE SEQUENCE [LARGE SCALE GENOMIC DNA]</scope>
    <source>
        <strain evidence="2 3">SEH01</strain>
    </source>
</reference>
<dbReference type="EMBL" id="SADD01000003">
    <property type="protein sequence ID" value="RVU45924.1"/>
    <property type="molecule type" value="Genomic_DNA"/>
</dbReference>
<keyword evidence="3" id="KW-1185">Reference proteome</keyword>
<feature type="region of interest" description="Disordered" evidence="1">
    <location>
        <begin position="1"/>
        <end position="26"/>
    </location>
</feature>
<dbReference type="InterPro" id="IPR025455">
    <property type="entry name" value="DUF4276"/>
</dbReference>
<sequence>MGKEPGGACSSATATTQRRSQRRPGAVGALARGIDQSQLAGAFHDIRDAFATPEDINDSPQTAPSKRLAVHYPPYDKVLHGSIAALDIGLPVIRDACPLFDGWLSTLEALGPSEA</sequence>
<proteinExistence type="predicted"/>
<gene>
    <name evidence="2" type="ORF">EA187_08365</name>
</gene>
<evidence type="ECO:0000313" key="2">
    <source>
        <dbReference type="EMBL" id="RVU45924.1"/>
    </source>
</evidence>